<keyword evidence="9 16" id="KW-1133">Transmembrane helix</keyword>
<evidence type="ECO:0000256" key="3">
    <source>
        <dbReference type="ARBA" id="ARBA00010441"/>
    </source>
</evidence>
<dbReference type="InterPro" id="IPR000462">
    <property type="entry name" value="CDP-OH_P_trans"/>
</dbReference>
<evidence type="ECO:0000256" key="11">
    <source>
        <dbReference type="ARBA" id="ARBA00023136"/>
    </source>
</evidence>
<comment type="caution">
    <text evidence="17">The sequence shown here is derived from an EMBL/GenBank/DDBJ whole genome shotgun (WGS) entry which is preliminary data.</text>
</comment>
<protein>
    <recommendedName>
        <fullName evidence="5">CDP-diacylglycerol--glycerol-3-phosphate 3-phosphatidyltransferase</fullName>
        <ecNumber evidence="4">2.7.8.5</ecNumber>
    </recommendedName>
</protein>
<comment type="pathway">
    <text evidence="2">Phospholipid metabolism; phosphatidylglycerol biosynthesis; phosphatidylglycerol from CDP-diacylglycerol: step 1/2.</text>
</comment>
<evidence type="ECO:0000256" key="6">
    <source>
        <dbReference type="ARBA" id="ARBA00022516"/>
    </source>
</evidence>
<evidence type="ECO:0000256" key="2">
    <source>
        <dbReference type="ARBA" id="ARBA00005042"/>
    </source>
</evidence>
<dbReference type="PANTHER" id="PTHR14269:SF11">
    <property type="entry name" value="CDP-DIACYLGLYCEROL--GLYCEROL-3-PHOSPHATE 3-PHOSPHATIDYLTRANSFERASE"/>
    <property type="match status" value="1"/>
</dbReference>
<dbReference type="PROSITE" id="PS00379">
    <property type="entry name" value="CDP_ALCOHOL_P_TRANSF"/>
    <property type="match status" value="1"/>
</dbReference>
<evidence type="ECO:0000256" key="9">
    <source>
        <dbReference type="ARBA" id="ARBA00022989"/>
    </source>
</evidence>
<dbReference type="InterPro" id="IPR050324">
    <property type="entry name" value="CDP-alcohol_PTase-I"/>
</dbReference>
<evidence type="ECO:0000256" key="16">
    <source>
        <dbReference type="SAM" id="Phobius"/>
    </source>
</evidence>
<proteinExistence type="inferred from homology"/>
<dbReference type="EMBL" id="DSFP01000027">
    <property type="protein sequence ID" value="HEW45474.1"/>
    <property type="molecule type" value="Genomic_DNA"/>
</dbReference>
<organism evidence="17">
    <name type="scientific">Hydrogenobacter sp</name>
    <dbReference type="NCBI Taxonomy" id="2152829"/>
    <lineage>
        <taxon>Bacteria</taxon>
        <taxon>Pseudomonadati</taxon>
        <taxon>Aquificota</taxon>
        <taxon>Aquificia</taxon>
        <taxon>Aquificales</taxon>
        <taxon>Aquificaceae</taxon>
        <taxon>Hydrogenobacter</taxon>
    </lineage>
</organism>
<dbReference type="PANTHER" id="PTHR14269">
    <property type="entry name" value="CDP-DIACYLGLYCEROL--GLYCEROL-3-PHOSPHATE 3-PHOSPHATIDYLTRANSFERASE-RELATED"/>
    <property type="match status" value="1"/>
</dbReference>
<evidence type="ECO:0000256" key="12">
    <source>
        <dbReference type="ARBA" id="ARBA00023209"/>
    </source>
</evidence>
<keyword evidence="12" id="KW-0594">Phospholipid biosynthesis</keyword>
<gene>
    <name evidence="17" type="ORF">ENO47_02210</name>
</gene>
<dbReference type="Gene3D" id="1.20.120.1760">
    <property type="match status" value="1"/>
</dbReference>
<evidence type="ECO:0000256" key="8">
    <source>
        <dbReference type="ARBA" id="ARBA00022692"/>
    </source>
</evidence>
<evidence type="ECO:0000256" key="7">
    <source>
        <dbReference type="ARBA" id="ARBA00022679"/>
    </source>
</evidence>
<comment type="similarity">
    <text evidence="3 15">Belongs to the CDP-alcohol phosphatidyltransferase class-I family.</text>
</comment>
<evidence type="ECO:0000256" key="4">
    <source>
        <dbReference type="ARBA" id="ARBA00013170"/>
    </source>
</evidence>
<dbReference type="GO" id="GO:0046474">
    <property type="term" value="P:glycerophospholipid biosynthetic process"/>
    <property type="evidence" value="ECO:0007669"/>
    <property type="project" value="TreeGrafter"/>
</dbReference>
<dbReference type="InterPro" id="IPR043130">
    <property type="entry name" value="CDP-OH_PTrfase_TM_dom"/>
</dbReference>
<keyword evidence="11 16" id="KW-0472">Membrane</keyword>
<name>A0A7C2V2W1_9AQUI</name>
<keyword evidence="7 15" id="KW-0808">Transferase</keyword>
<comment type="subcellular location">
    <subcellularLocation>
        <location evidence="1">Membrane</location>
        <topology evidence="1">Multi-pass membrane protein</topology>
    </subcellularLocation>
</comment>
<dbReference type="GO" id="GO:0016020">
    <property type="term" value="C:membrane"/>
    <property type="evidence" value="ECO:0007669"/>
    <property type="project" value="UniProtKB-SubCell"/>
</dbReference>
<comment type="catalytic activity">
    <reaction evidence="14">
        <text>a CDP-1,2-diacyl-sn-glycerol + sn-glycerol 3-phosphate = a 1,2-diacyl-sn-glycero-3-phospho-(1'-sn-glycero-3'-phosphate) + CMP + H(+)</text>
        <dbReference type="Rhea" id="RHEA:12593"/>
        <dbReference type="ChEBI" id="CHEBI:15378"/>
        <dbReference type="ChEBI" id="CHEBI:57597"/>
        <dbReference type="ChEBI" id="CHEBI:58332"/>
        <dbReference type="ChEBI" id="CHEBI:60110"/>
        <dbReference type="ChEBI" id="CHEBI:60377"/>
        <dbReference type="EC" id="2.7.8.5"/>
    </reaction>
</comment>
<evidence type="ECO:0000256" key="15">
    <source>
        <dbReference type="RuleBase" id="RU003750"/>
    </source>
</evidence>
<accession>A0A7C2V2W1</accession>
<evidence type="ECO:0000256" key="10">
    <source>
        <dbReference type="ARBA" id="ARBA00023098"/>
    </source>
</evidence>
<evidence type="ECO:0000256" key="13">
    <source>
        <dbReference type="ARBA" id="ARBA00023264"/>
    </source>
</evidence>
<dbReference type="Pfam" id="PF01066">
    <property type="entry name" value="CDP-OH_P_transf"/>
    <property type="match status" value="1"/>
</dbReference>
<dbReference type="GO" id="GO:0008444">
    <property type="term" value="F:CDP-diacylglycerol-glycerol-3-phosphate 3-phosphatidyltransferase activity"/>
    <property type="evidence" value="ECO:0007669"/>
    <property type="project" value="UniProtKB-EC"/>
</dbReference>
<keyword evidence="13" id="KW-1208">Phospholipid metabolism</keyword>
<evidence type="ECO:0000256" key="1">
    <source>
        <dbReference type="ARBA" id="ARBA00004141"/>
    </source>
</evidence>
<evidence type="ECO:0000313" key="17">
    <source>
        <dbReference type="EMBL" id="HEW45474.1"/>
    </source>
</evidence>
<keyword evidence="10" id="KW-0443">Lipid metabolism</keyword>
<evidence type="ECO:0000256" key="5">
    <source>
        <dbReference type="ARBA" id="ARBA00014944"/>
    </source>
</evidence>
<dbReference type="InterPro" id="IPR048254">
    <property type="entry name" value="CDP_ALCOHOL_P_TRANSF_CS"/>
</dbReference>
<sequence>MRSKLYNNLPNFISLSRLLFSPTLFFLPEKAIPFFFLILALSDALDGFLARSLKLKTELGKVLDPLADKVMMLCGLFLCVFKLNSLPSWLLYLTLMRDLFLVLGSLFLVLKGIGIPEARPLGKAFTFYLSILVFLSMINPIPLWSLWLALLLLLLSWIDYTILGIKGIKSQTSSSL</sequence>
<dbReference type="InterPro" id="IPR004570">
    <property type="entry name" value="Phosphatidylglycerol_P_synth"/>
</dbReference>
<feature type="transmembrane region" description="Helical" evidence="16">
    <location>
        <begin position="62"/>
        <end position="83"/>
    </location>
</feature>
<dbReference type="AlphaFoldDB" id="A0A7C2V2W1"/>
<dbReference type="EC" id="2.7.8.5" evidence="4"/>
<dbReference type="PIRSF" id="PIRSF000847">
    <property type="entry name" value="Phos_ph_gly_syn"/>
    <property type="match status" value="1"/>
</dbReference>
<reference evidence="17" key="1">
    <citation type="journal article" date="2020" name="mSystems">
        <title>Genome- and Community-Level Interaction Insights into Carbon Utilization and Element Cycling Functions of Hydrothermarchaeota in Hydrothermal Sediment.</title>
        <authorList>
            <person name="Zhou Z."/>
            <person name="Liu Y."/>
            <person name="Xu W."/>
            <person name="Pan J."/>
            <person name="Luo Z.H."/>
            <person name="Li M."/>
        </authorList>
    </citation>
    <scope>NUCLEOTIDE SEQUENCE [LARGE SCALE GENOMIC DNA]</scope>
    <source>
        <strain evidence="17">SpSt-132</strain>
    </source>
</reference>
<evidence type="ECO:0000256" key="14">
    <source>
        <dbReference type="ARBA" id="ARBA00048586"/>
    </source>
</evidence>
<keyword evidence="8 16" id="KW-0812">Transmembrane</keyword>
<keyword evidence="6" id="KW-0444">Lipid biosynthesis</keyword>